<accession>A0ACC5RAK4</accession>
<dbReference type="Proteomes" id="UP000616151">
    <property type="component" value="Unassembled WGS sequence"/>
</dbReference>
<evidence type="ECO:0000313" key="2">
    <source>
        <dbReference type="Proteomes" id="UP000616151"/>
    </source>
</evidence>
<sequence>MLSTARSEAPRTGRKVFGKHKGTVANNFDPDGYGRLQAFVPRVLKGVPTGWAWPCVPYGGPTSGFFSIPPVGAGVWIEFEDGDTSQPIWTGCYWGKGELPRKPPGEQSQPTTRIWRTETGLTVVMDDAAQTITLTDGVALNSVEVNAATGTVTVKGAVEVVSSAPLLRHGSDSAAHPAVIGDQLFAYLSQLVALFNTHVHPGELALGILPVTPAPPVMQMPPPKPDLLSIKVMLE</sequence>
<evidence type="ECO:0000313" key="1">
    <source>
        <dbReference type="EMBL" id="MBK1869690.1"/>
    </source>
</evidence>
<protein>
    <submittedName>
        <fullName evidence="1">Uncharacterized protein</fullName>
    </submittedName>
</protein>
<proteinExistence type="predicted"/>
<dbReference type="EMBL" id="JAENHL010000008">
    <property type="protein sequence ID" value="MBK1869690.1"/>
    <property type="molecule type" value="Genomic_DNA"/>
</dbReference>
<organism evidence="1 2">
    <name type="scientific">Taklimakanibacter albus</name>
    <dbReference type="NCBI Taxonomy" id="2800327"/>
    <lineage>
        <taxon>Bacteria</taxon>
        <taxon>Pseudomonadati</taxon>
        <taxon>Pseudomonadota</taxon>
        <taxon>Alphaproteobacteria</taxon>
        <taxon>Hyphomicrobiales</taxon>
        <taxon>Aestuariivirgaceae</taxon>
        <taxon>Taklimakanibacter</taxon>
    </lineage>
</organism>
<gene>
    <name evidence="1" type="ORF">JHL16_25235</name>
</gene>
<reference evidence="1" key="1">
    <citation type="submission" date="2021-01" db="EMBL/GenBank/DDBJ databases">
        <authorList>
            <person name="Sun Q."/>
        </authorList>
    </citation>
    <scope>NUCLEOTIDE SEQUENCE</scope>
    <source>
        <strain evidence="1">YIM B02566</strain>
    </source>
</reference>
<comment type="caution">
    <text evidence="1">The sequence shown here is derived from an EMBL/GenBank/DDBJ whole genome shotgun (WGS) entry which is preliminary data.</text>
</comment>
<name>A0ACC5RAK4_9HYPH</name>
<keyword evidence="2" id="KW-1185">Reference proteome</keyword>